<feature type="compositionally biased region" description="Polar residues" evidence="6">
    <location>
        <begin position="554"/>
        <end position="565"/>
    </location>
</feature>
<protein>
    <recommendedName>
        <fullName evidence="7">C2H2-type domain-containing protein</fullName>
    </recommendedName>
</protein>
<dbReference type="PROSITE" id="PS50157">
    <property type="entry name" value="ZINC_FINGER_C2H2_2"/>
    <property type="match status" value="2"/>
</dbReference>
<dbReference type="PROSITE" id="PS00028">
    <property type="entry name" value="ZINC_FINGER_C2H2_1"/>
    <property type="match status" value="2"/>
</dbReference>
<evidence type="ECO:0000256" key="5">
    <source>
        <dbReference type="PROSITE-ProRule" id="PRU00042"/>
    </source>
</evidence>
<sequence length="1382" mass="151929">MEAQRPPCPPVSLDDQPAQLSCLQAIPVASNLSLSPVILQPEQASPQTIYLKAFTIPLYQPIQSECHWSNNKLSTDQTGTSLDSSNVPLIISPLFNTEGKDQLQAIIPRQPGTINIISGLPILPQNSSPCAPIGSPGKSRSAGKYLCKHCGRDCLKPSVLEKHMRSHTGERPFPCTTCGIAFKTQSNLYKHRRTQTHVNNSRLPSESNSSNALEDNEKRTESVTSFQTTKASNRNCDHPRTPVKQAISGCAANINSKTCTSDTLATVTSPSLVSESQAVTTDSCHGGSSQSVFEKDPAAQSQRRKIQEQRSPTFSKHSQLQRQQATYPERLWDSRSPDYKLKKCESTDSGYLSHSNSVEQPLLSPSPLHSLCEQSTESEGDTDMSDHRGVSGSSTKADLNEKALGALTLEKKKLEEHISKLISHNKAVVCDTQLDNVRPRKTVLSKQGSIDLPMPYTYKDSFHFDIRPADINRKKHLSLYSTKSIFTLVEKSKPLFFHSVPTQFSTTIDCVPVTRSNSVPFVESSRRIQAKMDNSKLPSFTGTSPNTSFSSLLHSNSVARSTAESPPSHPRPLVRQVAVEDLSLSKMAESSSLSLEEMKGIKKSSAGGGQGATTKNKKPTQRKLKMFSQEKWQVYGDETFKKIYQKMKSSRESKKQKGSKMSEISGLHLDTKEVTRLERSSLPREGRSFTIQDCVSSQVPVSAKLNTEELEGCSLDCSISQCASSQESPGNFAKSMEISCSSSNCEPGGLTKTLLEQRDKDLVISKPDSSGNNWVQSVGQEAGSSLNASSPLGRETEEDDFTECVSVLHEGISSSKEDDTRMKESLQFAQETLPLHQCNSEESAQGFQKMPSERKKLKVDKQKSSDPAELKANLVSSSSTETTVIFLDQYRLTDLVAPVSVSHPDKEKKQIVTPRANTPGTSMECKDAAQWLRMTSGDHKDVGYHTDTKSIASLSFSEQLRAQITKEYICNSCTIQKLPKDSCPAIAEAELFCQSGDMASTPTQHLVFEQVTPHIKRNDFLPKYILKHPQEETSTGLSLILSGDSKNKPCISLPCTSASSFCPESAKQSLGISSADVFLCPLKLELSHTARTNELKWDVHKTLKSQVVCSPTLLETTSITAMVDRRCNLQSAKQKEIMKNEWGEASDQDHLDDQKSAQNWDGHTIVCTPHMPGKKICFTSKYTGGFFITSDTTGQSSALQLVHSGNSSVLSVSSLVERAVLCENTDKKIREWHSDVNAVSGFQGLPLCSMTNSRCHCRSSDMFYCHVLCTQQKDVCTLSQLNIVSPSGKSEAPNLNLSFPTLNAEPQLTWCCLPRNLPLPVEQKGKKDSVYSSLHTCKNEKIVSESSLLFCTIKSTRKTALEALTTPATEKVTSLFPSCQIE</sequence>
<keyword evidence="4" id="KW-0862">Zinc</keyword>
<feature type="region of interest" description="Disordered" evidence="6">
    <location>
        <begin position="764"/>
        <end position="799"/>
    </location>
</feature>
<evidence type="ECO:0000256" key="4">
    <source>
        <dbReference type="ARBA" id="ARBA00022833"/>
    </source>
</evidence>
<dbReference type="SMART" id="SM00355">
    <property type="entry name" value="ZnF_C2H2"/>
    <property type="match status" value="2"/>
</dbReference>
<feature type="compositionally biased region" description="Polar residues" evidence="6">
    <location>
        <begin position="309"/>
        <end position="326"/>
    </location>
</feature>
<feature type="compositionally biased region" description="Basic and acidic residues" evidence="6">
    <location>
        <begin position="851"/>
        <end position="869"/>
    </location>
</feature>
<dbReference type="InterPro" id="IPR013087">
    <property type="entry name" value="Znf_C2H2_type"/>
</dbReference>
<feature type="compositionally biased region" description="Polar residues" evidence="6">
    <location>
        <begin position="837"/>
        <end position="846"/>
    </location>
</feature>
<keyword evidence="9" id="KW-1185">Reference proteome</keyword>
<evidence type="ECO:0000256" key="3">
    <source>
        <dbReference type="ARBA" id="ARBA00022771"/>
    </source>
</evidence>
<feature type="region of interest" description="Disordered" evidence="6">
    <location>
        <begin position="648"/>
        <end position="667"/>
    </location>
</feature>
<feature type="compositionally biased region" description="Polar residues" evidence="6">
    <location>
        <begin position="196"/>
        <end position="213"/>
    </location>
</feature>
<evidence type="ECO:0000256" key="2">
    <source>
        <dbReference type="ARBA" id="ARBA00022737"/>
    </source>
</evidence>
<feature type="region of interest" description="Disordered" evidence="6">
    <location>
        <begin position="350"/>
        <end position="397"/>
    </location>
</feature>
<keyword evidence="2" id="KW-0677">Repeat</keyword>
<evidence type="ECO:0000313" key="8">
    <source>
        <dbReference type="Ensembl" id="ENSSMRP00000016135.1"/>
    </source>
</evidence>
<keyword evidence="1" id="KW-0479">Metal-binding</keyword>
<keyword evidence="3 5" id="KW-0863">Zinc-finger</keyword>
<dbReference type="Proteomes" id="UP000694421">
    <property type="component" value="Unplaced"/>
</dbReference>
<evidence type="ECO:0000256" key="6">
    <source>
        <dbReference type="SAM" id="MobiDB-lite"/>
    </source>
</evidence>
<reference evidence="8" key="2">
    <citation type="submission" date="2025-09" db="UniProtKB">
        <authorList>
            <consortium name="Ensembl"/>
        </authorList>
    </citation>
    <scope>IDENTIFICATION</scope>
</reference>
<feature type="domain" description="C2H2-type" evidence="7">
    <location>
        <begin position="173"/>
        <end position="202"/>
    </location>
</feature>
<proteinExistence type="predicted"/>
<reference evidence="8" key="1">
    <citation type="submission" date="2025-08" db="UniProtKB">
        <authorList>
            <consortium name="Ensembl"/>
        </authorList>
    </citation>
    <scope>IDENTIFICATION</scope>
</reference>
<feature type="region of interest" description="Disordered" evidence="6">
    <location>
        <begin position="554"/>
        <end position="573"/>
    </location>
</feature>
<dbReference type="Gene3D" id="3.30.160.60">
    <property type="entry name" value="Classic Zinc Finger"/>
    <property type="match status" value="2"/>
</dbReference>
<feature type="compositionally biased region" description="Polar residues" evidence="6">
    <location>
        <begin position="277"/>
        <end position="292"/>
    </location>
</feature>
<dbReference type="PANTHER" id="PTHR47166:SF1">
    <property type="entry name" value="ZINC FINGER PROTEIN 831"/>
    <property type="match status" value="1"/>
</dbReference>
<organism evidence="8 9">
    <name type="scientific">Salvator merianae</name>
    <name type="common">Argentine black and white tegu</name>
    <name type="synonym">Tupinambis merianae</name>
    <dbReference type="NCBI Taxonomy" id="96440"/>
    <lineage>
        <taxon>Eukaryota</taxon>
        <taxon>Metazoa</taxon>
        <taxon>Chordata</taxon>
        <taxon>Craniata</taxon>
        <taxon>Vertebrata</taxon>
        <taxon>Euteleostomi</taxon>
        <taxon>Lepidosauria</taxon>
        <taxon>Squamata</taxon>
        <taxon>Bifurcata</taxon>
        <taxon>Unidentata</taxon>
        <taxon>Episquamata</taxon>
        <taxon>Laterata</taxon>
        <taxon>Teiioidea</taxon>
        <taxon>Teiidae</taxon>
        <taxon>Salvator</taxon>
    </lineage>
</organism>
<accession>A0A8D0C9R0</accession>
<dbReference type="SUPFAM" id="SSF57667">
    <property type="entry name" value="beta-beta-alpha zinc fingers"/>
    <property type="match status" value="1"/>
</dbReference>
<feature type="domain" description="C2H2-type" evidence="7">
    <location>
        <begin position="145"/>
        <end position="172"/>
    </location>
</feature>
<dbReference type="GeneTree" id="ENSGT00940000161664"/>
<feature type="region of interest" description="Disordered" evidence="6">
    <location>
        <begin position="837"/>
        <end position="870"/>
    </location>
</feature>
<dbReference type="FunFam" id="3.30.160.60:FF:000710">
    <property type="entry name" value="Zinc finger protein 768"/>
    <property type="match status" value="1"/>
</dbReference>
<feature type="region of interest" description="Disordered" evidence="6">
    <location>
        <begin position="590"/>
        <end position="621"/>
    </location>
</feature>
<dbReference type="PANTHER" id="PTHR47166">
    <property type="entry name" value="ZINC FINGER PROTEIN 831"/>
    <property type="match status" value="1"/>
</dbReference>
<feature type="region of interest" description="Disordered" evidence="6">
    <location>
        <begin position="277"/>
        <end position="332"/>
    </location>
</feature>
<feature type="compositionally biased region" description="Polar residues" evidence="6">
    <location>
        <begin position="222"/>
        <end position="234"/>
    </location>
</feature>
<feature type="compositionally biased region" description="Polar residues" evidence="6">
    <location>
        <begin position="350"/>
        <end position="359"/>
    </location>
</feature>
<evidence type="ECO:0000256" key="1">
    <source>
        <dbReference type="ARBA" id="ARBA00022723"/>
    </source>
</evidence>
<dbReference type="OMA" id="CNNKLLD"/>
<dbReference type="GO" id="GO:0008270">
    <property type="term" value="F:zinc ion binding"/>
    <property type="evidence" value="ECO:0007669"/>
    <property type="project" value="UniProtKB-KW"/>
</dbReference>
<evidence type="ECO:0000259" key="7">
    <source>
        <dbReference type="PROSITE" id="PS50157"/>
    </source>
</evidence>
<feature type="compositionally biased region" description="Polar residues" evidence="6">
    <location>
        <begin position="767"/>
        <end position="790"/>
    </location>
</feature>
<evidence type="ECO:0000313" key="9">
    <source>
        <dbReference type="Proteomes" id="UP000694421"/>
    </source>
</evidence>
<dbReference type="Ensembl" id="ENSSMRT00000018843.1">
    <property type="protein sequence ID" value="ENSSMRP00000016135.1"/>
    <property type="gene ID" value="ENSSMRG00000012553.1"/>
</dbReference>
<feature type="compositionally biased region" description="Low complexity" evidence="6">
    <location>
        <begin position="361"/>
        <end position="371"/>
    </location>
</feature>
<name>A0A8D0C9R0_SALMN</name>
<feature type="region of interest" description="Disordered" evidence="6">
    <location>
        <begin position="194"/>
        <end position="240"/>
    </location>
</feature>
<dbReference type="InterPro" id="IPR036236">
    <property type="entry name" value="Znf_C2H2_sf"/>
</dbReference>